<dbReference type="HOGENOM" id="CLU_3175494_0_0_1"/>
<keyword evidence="2" id="KW-1185">Reference proteome</keyword>
<gene>
    <name evidence="1" type="ORF">M7I_4758</name>
</gene>
<accession>H0EQ15</accession>
<evidence type="ECO:0000313" key="2">
    <source>
        <dbReference type="Proteomes" id="UP000005446"/>
    </source>
</evidence>
<sequence>MVSAANLQSKNVEAPKLHHKLNNFATSIERHTCDANFPRHPHPDYAA</sequence>
<evidence type="ECO:0000313" key="1">
    <source>
        <dbReference type="EMBL" id="EHK99457.1"/>
    </source>
</evidence>
<dbReference type="EMBL" id="AGUE01000117">
    <property type="protein sequence ID" value="EHK99457.1"/>
    <property type="molecule type" value="Genomic_DNA"/>
</dbReference>
<dbReference type="Proteomes" id="UP000005446">
    <property type="component" value="Unassembled WGS sequence"/>
</dbReference>
<name>H0EQ15_GLAL7</name>
<reference evidence="1 2" key="1">
    <citation type="journal article" date="2012" name="Eukaryot. Cell">
        <title>Genome sequence of the fungus Glarea lozoyensis: the first genome sequence of a species from the Helotiaceae family.</title>
        <authorList>
            <person name="Youssar L."/>
            <person name="Gruening B.A."/>
            <person name="Erxleben A."/>
            <person name="Guenther S."/>
            <person name="Huettel W."/>
        </authorList>
    </citation>
    <scope>NUCLEOTIDE SEQUENCE [LARGE SCALE GENOMIC DNA]</scope>
    <source>
        <strain evidence="2">ATCC 74030 / MF5533</strain>
    </source>
</reference>
<protein>
    <submittedName>
        <fullName evidence="1">Uncharacterized protein</fullName>
    </submittedName>
</protein>
<organism evidence="1 2">
    <name type="scientific">Glarea lozoyensis (strain ATCC 74030 / MF5533)</name>
    <dbReference type="NCBI Taxonomy" id="1104152"/>
    <lineage>
        <taxon>Eukaryota</taxon>
        <taxon>Fungi</taxon>
        <taxon>Dikarya</taxon>
        <taxon>Ascomycota</taxon>
        <taxon>Pezizomycotina</taxon>
        <taxon>Leotiomycetes</taxon>
        <taxon>Helotiales</taxon>
        <taxon>Helotiaceae</taxon>
        <taxon>Glarea</taxon>
    </lineage>
</organism>
<dbReference type="AlphaFoldDB" id="H0EQ15"/>
<comment type="caution">
    <text evidence="1">The sequence shown here is derived from an EMBL/GenBank/DDBJ whole genome shotgun (WGS) entry which is preliminary data.</text>
</comment>
<proteinExistence type="predicted"/>
<dbReference type="InParanoid" id="H0EQ15"/>